<dbReference type="AlphaFoldDB" id="A0A1B1MDY9"/>
<dbReference type="RefSeq" id="WP_067437132.1">
    <property type="nucleotide sequence ID" value="NZ_CP016438.1"/>
</dbReference>
<dbReference type="STRING" id="1915.SLINC_4622"/>
<proteinExistence type="predicted"/>
<evidence type="ECO:0000313" key="1">
    <source>
        <dbReference type="EMBL" id="ANS66846.1"/>
    </source>
</evidence>
<accession>A0A1B1MDY9</accession>
<reference evidence="1 2" key="1">
    <citation type="submission" date="2016-07" db="EMBL/GenBank/DDBJ databases">
        <title>Enhancement of antibiotic productionsby engineered nitrateutilization in actinobacteria.</title>
        <authorList>
            <person name="Meng S.C."/>
        </authorList>
    </citation>
    <scope>NUCLEOTIDE SEQUENCE [LARGE SCALE GENOMIC DNA]</scope>
    <source>
        <strain evidence="1 2">NRRL 2936</strain>
    </source>
</reference>
<gene>
    <name evidence="1" type="ORF">SLINC_4622</name>
</gene>
<name>A0A1B1MDY9_STRLN</name>
<protein>
    <submittedName>
        <fullName evidence="1">Uncharacterized protein</fullName>
    </submittedName>
</protein>
<dbReference type="OrthoDB" id="3872885at2"/>
<keyword evidence="2" id="KW-1185">Reference proteome</keyword>
<dbReference type="KEGG" id="sls:SLINC_4622"/>
<organism evidence="1 2">
    <name type="scientific">Streptomyces lincolnensis</name>
    <dbReference type="NCBI Taxonomy" id="1915"/>
    <lineage>
        <taxon>Bacteria</taxon>
        <taxon>Bacillati</taxon>
        <taxon>Actinomycetota</taxon>
        <taxon>Actinomycetes</taxon>
        <taxon>Kitasatosporales</taxon>
        <taxon>Streptomycetaceae</taxon>
        <taxon>Streptomyces</taxon>
    </lineage>
</organism>
<dbReference type="EMBL" id="CP016438">
    <property type="protein sequence ID" value="ANS66846.1"/>
    <property type="molecule type" value="Genomic_DNA"/>
</dbReference>
<dbReference type="Proteomes" id="UP000092598">
    <property type="component" value="Chromosome"/>
</dbReference>
<sequence length="109" mass="10963">MIRSKKMLATGLATAVSAVGLVGALAAPASAAGSVDCRGWVHAVDSDMGVAGCTNNTDRSVQFRVEVVCGLAPDVHGDWVTLNPGQYSESRATCGALSSGVGGVGWSIQ</sequence>
<evidence type="ECO:0000313" key="2">
    <source>
        <dbReference type="Proteomes" id="UP000092598"/>
    </source>
</evidence>